<protein>
    <submittedName>
        <fullName evidence="4">CBS domain-containing protein</fullName>
    </submittedName>
</protein>
<dbReference type="Gene3D" id="3.10.580.10">
    <property type="entry name" value="CBS-domain"/>
    <property type="match status" value="2"/>
</dbReference>
<feature type="domain" description="CBS" evidence="3">
    <location>
        <begin position="134"/>
        <end position="193"/>
    </location>
</feature>
<keyword evidence="1 2" id="KW-0129">CBS domain</keyword>
<dbReference type="CDD" id="cd04614">
    <property type="entry name" value="CBS_pair_arch2_repeat2"/>
    <property type="match status" value="1"/>
</dbReference>
<evidence type="ECO:0000256" key="2">
    <source>
        <dbReference type="PROSITE-ProRule" id="PRU00703"/>
    </source>
</evidence>
<keyword evidence="5" id="KW-1185">Reference proteome</keyword>
<dbReference type="PANTHER" id="PTHR43080">
    <property type="entry name" value="CBS DOMAIN-CONTAINING PROTEIN CBSX3, MITOCHONDRIAL"/>
    <property type="match status" value="1"/>
</dbReference>
<sequence>MDVTDAMTPREELVTVSLPGSRDAALEHLRKREFSSVAVVKEENGDEAFRGLISREALIENPDEDQLALLVEEGPTTSSDASLESLAELMIDTGARRVPVVNGGGLNGIVTITDVIGAIAEGAADGERSVSELATRSVNGIYSGSPLRVAEQELRYADTPYAVVIDDEADPVGILTDADLIAVAEIVEGEDDTGGAMAGDDDEWMWEGIKTVGNRYYPTRNVEFPDGTVADYMSDDLITVSRTQTARDAAQLMVRHDIEQIPLMSGGELLGIVQDMDLLHAV</sequence>
<dbReference type="Proteomes" id="UP000831768">
    <property type="component" value="Chromosome"/>
</dbReference>
<proteinExistence type="predicted"/>
<organism evidence="4 5">
    <name type="scientific">Halocatena salina</name>
    <dbReference type="NCBI Taxonomy" id="2934340"/>
    <lineage>
        <taxon>Archaea</taxon>
        <taxon>Methanobacteriati</taxon>
        <taxon>Methanobacteriota</taxon>
        <taxon>Stenosarchaea group</taxon>
        <taxon>Halobacteria</taxon>
        <taxon>Halobacteriales</taxon>
        <taxon>Natronomonadaceae</taxon>
        <taxon>Halocatena</taxon>
    </lineage>
</organism>
<dbReference type="InterPro" id="IPR051257">
    <property type="entry name" value="Diverse_CBS-Domain"/>
</dbReference>
<dbReference type="AlphaFoldDB" id="A0A8U0A438"/>
<dbReference type="InterPro" id="IPR000644">
    <property type="entry name" value="CBS_dom"/>
</dbReference>
<name>A0A8U0A438_9EURY</name>
<dbReference type="Pfam" id="PF00571">
    <property type="entry name" value="CBS"/>
    <property type="match status" value="4"/>
</dbReference>
<dbReference type="KEGG" id="haad:MW046_04000"/>
<dbReference type="SMART" id="SM00116">
    <property type="entry name" value="CBS"/>
    <property type="match status" value="4"/>
</dbReference>
<dbReference type="RefSeq" id="WP_247994279.1">
    <property type="nucleotide sequence ID" value="NZ_CP096019.1"/>
</dbReference>
<evidence type="ECO:0000256" key="1">
    <source>
        <dbReference type="ARBA" id="ARBA00023122"/>
    </source>
</evidence>
<gene>
    <name evidence="4" type="ORF">MW046_04000</name>
</gene>
<reference evidence="4" key="1">
    <citation type="submission" date="2022-04" db="EMBL/GenBank/DDBJ databases">
        <title>Halocatena sp. nov., isolated from a salt lake.</title>
        <authorList>
            <person name="Cui H.-L."/>
        </authorList>
    </citation>
    <scope>NUCLEOTIDE SEQUENCE</scope>
    <source>
        <strain evidence="4">AD-1</strain>
    </source>
</reference>
<feature type="domain" description="CBS" evidence="3">
    <location>
        <begin position="7"/>
        <end position="69"/>
    </location>
</feature>
<accession>A0A8U0A438</accession>
<evidence type="ECO:0000313" key="5">
    <source>
        <dbReference type="Proteomes" id="UP000831768"/>
    </source>
</evidence>
<dbReference type="EMBL" id="CP096019">
    <property type="protein sequence ID" value="UPM43616.1"/>
    <property type="molecule type" value="Genomic_DNA"/>
</dbReference>
<evidence type="ECO:0000259" key="3">
    <source>
        <dbReference type="PROSITE" id="PS51371"/>
    </source>
</evidence>
<dbReference type="SUPFAM" id="SSF54631">
    <property type="entry name" value="CBS-domain pair"/>
    <property type="match status" value="2"/>
</dbReference>
<feature type="domain" description="CBS" evidence="3">
    <location>
        <begin position="70"/>
        <end position="126"/>
    </location>
</feature>
<dbReference type="GeneID" id="71927181"/>
<feature type="domain" description="CBS" evidence="3">
    <location>
        <begin position="233"/>
        <end position="282"/>
    </location>
</feature>
<dbReference type="PROSITE" id="PS51371">
    <property type="entry name" value="CBS"/>
    <property type="match status" value="4"/>
</dbReference>
<dbReference type="InterPro" id="IPR046342">
    <property type="entry name" value="CBS_dom_sf"/>
</dbReference>
<evidence type="ECO:0000313" key="4">
    <source>
        <dbReference type="EMBL" id="UPM43616.1"/>
    </source>
</evidence>
<dbReference type="PANTHER" id="PTHR43080:SF2">
    <property type="entry name" value="CBS DOMAIN-CONTAINING PROTEIN"/>
    <property type="match status" value="1"/>
</dbReference>